<keyword evidence="6" id="KW-0812">Transmembrane</keyword>
<evidence type="ECO:0000313" key="11">
    <source>
        <dbReference type="EnsemblMetazoa" id="XP_019854071.1"/>
    </source>
</evidence>
<dbReference type="InterPro" id="IPR001194">
    <property type="entry name" value="cDENN_dom"/>
</dbReference>
<dbReference type="Proteomes" id="UP000007879">
    <property type="component" value="Unassembled WGS sequence"/>
</dbReference>
<dbReference type="KEGG" id="aqu:100640674"/>
<feature type="domain" description="Phorbol-ester/DAG-type" evidence="8">
    <location>
        <begin position="2029"/>
        <end position="2078"/>
    </location>
</feature>
<dbReference type="Gene3D" id="3.30.60.20">
    <property type="match status" value="1"/>
</dbReference>
<accession>A0AAN0JBE5</accession>
<proteinExistence type="inferred from homology"/>
<evidence type="ECO:0000256" key="4">
    <source>
        <dbReference type="ARBA" id="ARBA00022833"/>
    </source>
</evidence>
<feature type="domain" description="Myotubularin phosphatase" evidence="10">
    <location>
        <begin position="1182"/>
        <end position="1862"/>
    </location>
</feature>
<dbReference type="InterPro" id="IPR011993">
    <property type="entry name" value="PH-like_dom_sf"/>
</dbReference>
<dbReference type="InterPro" id="IPR022096">
    <property type="entry name" value="SBF1/SBF2"/>
</dbReference>
<dbReference type="InterPro" id="IPR046349">
    <property type="entry name" value="C1-like_sf"/>
</dbReference>
<dbReference type="GO" id="GO:0005737">
    <property type="term" value="C:cytoplasm"/>
    <property type="evidence" value="ECO:0007669"/>
    <property type="project" value="TreeGrafter"/>
</dbReference>
<dbReference type="Pfam" id="PF12335">
    <property type="entry name" value="SBF2"/>
    <property type="match status" value="1"/>
</dbReference>
<keyword evidence="12" id="KW-1185">Reference proteome</keyword>
<feature type="compositionally biased region" description="Pro residues" evidence="5">
    <location>
        <begin position="1370"/>
        <end position="1389"/>
    </location>
</feature>
<dbReference type="InterPro" id="IPR010569">
    <property type="entry name" value="Myotubularin-like_Pase_dom"/>
</dbReference>
<dbReference type="SMART" id="SM00800">
    <property type="entry name" value="uDENN"/>
    <property type="match status" value="1"/>
</dbReference>
<keyword evidence="4" id="KW-0862">Zinc</keyword>
<keyword evidence="6" id="KW-0472">Membrane</keyword>
<reference evidence="12" key="1">
    <citation type="journal article" date="2010" name="Nature">
        <title>The Amphimedon queenslandica genome and the evolution of animal complexity.</title>
        <authorList>
            <person name="Srivastava M."/>
            <person name="Simakov O."/>
            <person name="Chapman J."/>
            <person name="Fahey B."/>
            <person name="Gauthier M.E."/>
            <person name="Mitros T."/>
            <person name="Richards G.S."/>
            <person name="Conaco C."/>
            <person name="Dacre M."/>
            <person name="Hellsten U."/>
            <person name="Larroux C."/>
            <person name="Putnam N.H."/>
            <person name="Stanke M."/>
            <person name="Adamska M."/>
            <person name="Darling A."/>
            <person name="Degnan S.M."/>
            <person name="Oakley T.H."/>
            <person name="Plachetzki D.C."/>
            <person name="Zhai Y."/>
            <person name="Adamski M."/>
            <person name="Calcino A."/>
            <person name="Cummins S.F."/>
            <person name="Goodstein D.M."/>
            <person name="Harris C."/>
            <person name="Jackson D.J."/>
            <person name="Leys S.P."/>
            <person name="Shu S."/>
            <person name="Woodcroft B.J."/>
            <person name="Vervoort M."/>
            <person name="Kosik K.S."/>
            <person name="Manning G."/>
            <person name="Degnan B.M."/>
            <person name="Rokhsar D.S."/>
        </authorList>
    </citation>
    <scope>NUCLEOTIDE SEQUENCE [LARGE SCALE GENOMIC DNA]</scope>
</reference>
<evidence type="ECO:0000256" key="1">
    <source>
        <dbReference type="ARBA" id="ARBA00007471"/>
    </source>
</evidence>
<protein>
    <recommendedName>
        <fullName evidence="13">UDENN domain-containing protein</fullName>
    </recommendedName>
</protein>
<reference evidence="11" key="2">
    <citation type="submission" date="2024-06" db="UniProtKB">
        <authorList>
            <consortium name="EnsemblMetazoa"/>
        </authorList>
    </citation>
    <scope>IDENTIFICATION</scope>
</reference>
<dbReference type="Pfam" id="PF03456">
    <property type="entry name" value="uDENN"/>
    <property type="match status" value="1"/>
</dbReference>
<dbReference type="PROSITE" id="PS50081">
    <property type="entry name" value="ZF_DAG_PE_2"/>
    <property type="match status" value="1"/>
</dbReference>
<dbReference type="EnsemblMetazoa" id="XM_019998512.1">
    <property type="protein sequence ID" value="XP_019854071.1"/>
    <property type="gene ID" value="LOC100640674"/>
</dbReference>
<name>A0AAN0JBE5_AMPQE</name>
<dbReference type="Pfam" id="PF02141">
    <property type="entry name" value="DENN"/>
    <property type="match status" value="1"/>
</dbReference>
<dbReference type="Gene3D" id="2.30.29.30">
    <property type="entry name" value="Pleckstrin-homology domain (PH domain)/Phosphotyrosine-binding domain (PTB)"/>
    <property type="match status" value="1"/>
</dbReference>
<keyword evidence="2" id="KW-0597">Phosphoprotein</keyword>
<evidence type="ECO:0000259" key="8">
    <source>
        <dbReference type="PROSITE" id="PS50081"/>
    </source>
</evidence>
<evidence type="ECO:0000259" key="9">
    <source>
        <dbReference type="PROSITE" id="PS50211"/>
    </source>
</evidence>
<evidence type="ECO:0000256" key="6">
    <source>
        <dbReference type="SAM" id="Phobius"/>
    </source>
</evidence>
<dbReference type="SMART" id="SM00799">
    <property type="entry name" value="DENN"/>
    <property type="match status" value="1"/>
</dbReference>
<evidence type="ECO:0000256" key="5">
    <source>
        <dbReference type="SAM" id="MobiDB-lite"/>
    </source>
</evidence>
<dbReference type="GO" id="GO:0005085">
    <property type="term" value="F:guanyl-nucleotide exchange factor activity"/>
    <property type="evidence" value="ECO:0007669"/>
    <property type="project" value="TreeGrafter"/>
</dbReference>
<dbReference type="SMART" id="SM00233">
    <property type="entry name" value="PH"/>
    <property type="match status" value="1"/>
</dbReference>
<dbReference type="PROSITE" id="PS51339">
    <property type="entry name" value="PPASE_MYOTUBULARIN"/>
    <property type="match status" value="1"/>
</dbReference>
<comment type="similarity">
    <text evidence="1">Belongs to the protein-tyrosine phosphatase family. Non-receptor class myotubularin subfamily.</text>
</comment>
<evidence type="ECO:0000259" key="10">
    <source>
        <dbReference type="PROSITE" id="PS51339"/>
    </source>
</evidence>
<dbReference type="InterPro" id="IPR029021">
    <property type="entry name" value="Prot-tyrosine_phosphatase-like"/>
</dbReference>
<keyword evidence="6" id="KW-1133">Transmembrane helix</keyword>
<dbReference type="CDD" id="cd00029">
    <property type="entry name" value="C1"/>
    <property type="match status" value="1"/>
</dbReference>
<dbReference type="Gene3D" id="3.40.50.11500">
    <property type="match status" value="1"/>
</dbReference>
<dbReference type="GO" id="GO:0016020">
    <property type="term" value="C:membrane"/>
    <property type="evidence" value="ECO:0007669"/>
    <property type="project" value="TreeGrafter"/>
</dbReference>
<feature type="transmembrane region" description="Helical" evidence="6">
    <location>
        <begin position="309"/>
        <end position="331"/>
    </location>
</feature>
<sequence>MSQRLVEYLVIVGPGEVISTPEIPSQNVLDDMVTKVDVKPRVCQRFPTENRASGSLPAGIELFCRSQGWCLTSHPPPPSFNNFILTSELGSHFYCCSLNFHQPSLKMAARRKQREQQERGSSLRRNTGESSQFSDRRRKAFKKKEEENGHDSSTISMSSITISIDEENEPHYTLGGIIEAEELSEPLSLCLVAKYPIYDALQVLLKSIYIHHVMGDTLDKFSSSQLPVSPHSTTMEELISELLIDLRFPLPGKPLVKRSFGPLKELTLVPLNIMETIPYTSDNTYRLLKAIGVHGLLQLFSLILVDGKLLFISSSITAITSAIISVVSLMYPIGIDHFSCLLIPSGFVEYLHCITPFLMGLHRSLLVELDEEPLDVTLVDLDSGEIRFGETVELPIIPSDLLTPVKTALIKIVDPSWEHKDLLIAPVNKPRSIYYQDKAVRSVFINVFLYLLGTYQHHVTVVRFHPEPKFHFDKESYIAQFCSGDDSDVWKAFINTVTETIGFINFTRNMRVLPYRLCDLFDDLVKDFMSQTSPISISSLFSQSAISDLTDKLTKLCPPTVQFGGVFKSETKSLPLENNIPIKRFPYLDEESITKQCADLELRWKGAEEAKMEDAMSNVPLTEQDFIPMLSTHRRVSNSLMRDVELLHKFLDALFSSRILEARKYFPSVTMSLRQRVTTPIFIPELVNKLMRNGAYLSPDQFEVMVRLVNCALVDEKIAMQILPLTSVFYQEIQPGVNQYLYSCIQSHRLWQSTRFWCHSLYSAIQAELVRLYADVPFKKEKPKSIEEEDEDLDVSGEREDEFDNVEMSLGEVTLRHRQRVRSVSPSRARNTARNVVMSKSARMRIRACTTLPGASEGVLPPDSKPVTSYEALHHLAKRLCVWPSLDNSEKENFSLQEENAIRNQVILFISRLINIRTPVDFMGGEAEMKQFSDDLKKFIDKFMSEVDTDLHLTYRKQSTIMDQVEPLIEVHFNSLESLRSALKKSSTAKTRVAPLPKLSGERMIIEGIRSFLLRDGRDTGGRLVPAHGHVYLTSYRIVFLGSPWDPEVDPNVLVTRSMPISSIYRMKELSHIPSGLSEGYVTLQGLQLRSLTGELIRLGFEEDSSLADVKKLLSKLNELRYPLSITIGVHDQSKFQVVPESGPELKETQKQRGRTRVSSQELELSITKQGVAPTQIKLLSDLSQSPYCIEYDRLGLGSLNFSVSKSRGQWRLSTINKSFTLCETYPAVWVVPDKFSDESITRILPHFQQGRVPIVTWKHPRTKAILLRSASFKNPVSQGKSRRVILTKHGSSEKISDSDLLGIQSADIESFINVTVSSCPKVLDRGEGEDVTYWSGSFSHDVSMPPTSLRFDHESDPSTSSLLLAALPPQSPQSPSPHSPVPQSPHSPVPKRRMSTSSNNFEPPTGGGGGGREGRYRNSLYASLDSSDPSQILDWESGSFRYSVSYHEDGADSGQPLTLSSVRNQSDEPVSLMPLTSIPSLYRDSVEEEELYRGDREGGSDDVSIPFDSPDLGGGDELMETDELYPLPSFREGSGGKGSKKLKRRSALVNFASIPTNPRDWVVMDALQEEIKDWKLLGLYVIGEKSSLVNVPTDIYPNCTLLPVEISSHVDIGNSFTKLMRACCPSGASSSTTHQSKFYSLVEDSDWINQLSSLLQLSGAVADLMDAQGSSVLVGLEDGWDATAQVVSLAQLLMDPYYRTMKGFCALIEKEWLALGHPFTDRSCQIQSSSGAISPVFLQFLDCVHQIQRQFPLSFEFNDFFLRTLAYHSFSNRFHTFTMNSEKERCAQNWLPYSSPAHLQCMVIQAHQSRNASFWEYIEQLWGLSMMFYNFHYQQPKEEEETEMLRPHSYQANLDIWVFYTEDLISRFPPYDIELISEGHLTYSDLHHDVFAWDSSLVEIGLPIDPPPEVSNEITDLLKQCTGLWNTIAKATGSDLVTWHEMWNGILDLHAQEEEERKNNFESLQNAVTSRFNVEASYFNPEGTLTHMEGTLTHNDKVKNQTMHKRTSLAVLVKGKLSMELEKKYNEPHSFQSFKVGSTQYECSYCHHIIRDKDAFKCKNCSGTCHNYCKRHMPSNCGTLSLIGGGRQQLTTPIPDTHIRARSSTIGSMKEKIIGRQKVDGQIELEGFLFKKGGVVKNWKERYFVLNLEKGNLAYYESDKRGAKLCGTIALEAISKVEECDPIVVPSTILKSGQVGYFFKLTTNRRVFTLMTFRTSTRSQWIRKLTDSSKRFSKK</sequence>
<dbReference type="PROSITE" id="PS50003">
    <property type="entry name" value="PH_DOMAIN"/>
    <property type="match status" value="1"/>
</dbReference>
<feature type="compositionally biased region" description="Polar residues" evidence="5">
    <location>
        <begin position="123"/>
        <end position="133"/>
    </location>
</feature>
<dbReference type="CDD" id="cd01235">
    <property type="entry name" value="PH_Sbf1_hMTMR5"/>
    <property type="match status" value="1"/>
</dbReference>
<dbReference type="SUPFAM" id="SSF52799">
    <property type="entry name" value="(Phosphotyrosine protein) phosphatases II"/>
    <property type="match status" value="2"/>
</dbReference>
<evidence type="ECO:0000256" key="3">
    <source>
        <dbReference type="ARBA" id="ARBA00022723"/>
    </source>
</evidence>
<dbReference type="InterPro" id="IPR005113">
    <property type="entry name" value="uDENN_dom"/>
</dbReference>
<dbReference type="InterPro" id="IPR043153">
    <property type="entry name" value="DENN_C"/>
</dbReference>
<evidence type="ECO:0000259" key="7">
    <source>
        <dbReference type="PROSITE" id="PS50003"/>
    </source>
</evidence>
<dbReference type="SUPFAM" id="SSF50729">
    <property type="entry name" value="PH domain-like"/>
    <property type="match status" value="1"/>
</dbReference>
<keyword evidence="3" id="KW-0479">Metal-binding</keyword>
<dbReference type="RefSeq" id="XP_019854071.1">
    <property type="nucleotide sequence ID" value="XM_019998512.1"/>
</dbReference>
<feature type="domain" description="UDENN" evidence="9">
    <location>
        <begin position="22"/>
        <end position="518"/>
    </location>
</feature>
<feature type="region of interest" description="Disordered" evidence="5">
    <location>
        <begin position="1365"/>
        <end position="1417"/>
    </location>
</feature>
<dbReference type="InterPro" id="IPR001849">
    <property type="entry name" value="PH_domain"/>
</dbReference>
<dbReference type="PROSITE" id="PS00479">
    <property type="entry name" value="ZF_DAG_PE_1"/>
    <property type="match status" value="1"/>
</dbReference>
<dbReference type="Pfam" id="PF00169">
    <property type="entry name" value="PH"/>
    <property type="match status" value="1"/>
</dbReference>
<dbReference type="GO" id="GO:0046872">
    <property type="term" value="F:metal ion binding"/>
    <property type="evidence" value="ECO:0007669"/>
    <property type="project" value="UniProtKB-KW"/>
</dbReference>
<evidence type="ECO:0000256" key="2">
    <source>
        <dbReference type="ARBA" id="ARBA00022553"/>
    </source>
</evidence>
<dbReference type="Pfam" id="PF06602">
    <property type="entry name" value="Myotub-related"/>
    <property type="match status" value="2"/>
</dbReference>
<dbReference type="PROSITE" id="PS50211">
    <property type="entry name" value="DENN"/>
    <property type="match status" value="1"/>
</dbReference>
<evidence type="ECO:0000313" key="12">
    <source>
        <dbReference type="Proteomes" id="UP000007879"/>
    </source>
</evidence>
<organism evidence="11 12">
    <name type="scientific">Amphimedon queenslandica</name>
    <name type="common">Sponge</name>
    <dbReference type="NCBI Taxonomy" id="400682"/>
    <lineage>
        <taxon>Eukaryota</taxon>
        <taxon>Metazoa</taxon>
        <taxon>Porifera</taxon>
        <taxon>Demospongiae</taxon>
        <taxon>Heteroscleromorpha</taxon>
        <taxon>Haplosclerida</taxon>
        <taxon>Niphatidae</taxon>
        <taxon>Amphimedon</taxon>
    </lineage>
</organism>
<evidence type="ECO:0008006" key="13">
    <source>
        <dbReference type="Google" id="ProtNLM"/>
    </source>
</evidence>
<dbReference type="SUPFAM" id="SSF57889">
    <property type="entry name" value="Cysteine-rich domain"/>
    <property type="match status" value="1"/>
</dbReference>
<dbReference type="InterPro" id="IPR037516">
    <property type="entry name" value="Tripartite_DENN"/>
</dbReference>
<dbReference type="InterPro" id="IPR030564">
    <property type="entry name" value="Myotubularin"/>
</dbReference>
<dbReference type="PANTHER" id="PTHR10807">
    <property type="entry name" value="MYOTUBULARIN-RELATED"/>
    <property type="match status" value="1"/>
</dbReference>
<feature type="domain" description="PH" evidence="7">
    <location>
        <begin position="2123"/>
        <end position="2231"/>
    </location>
</feature>
<feature type="region of interest" description="Disordered" evidence="5">
    <location>
        <begin position="107"/>
        <end position="160"/>
    </location>
</feature>
<dbReference type="GeneID" id="100640674"/>
<dbReference type="SMART" id="SM00109">
    <property type="entry name" value="C1"/>
    <property type="match status" value="1"/>
</dbReference>
<dbReference type="InterPro" id="IPR002219">
    <property type="entry name" value="PKC_DAG/PE"/>
</dbReference>
<dbReference type="PANTHER" id="PTHR10807:SF109">
    <property type="entry name" value="SET DOMAIN BINDING FACTOR, ISOFORM A"/>
    <property type="match status" value="1"/>
</dbReference>